<reference evidence="3" key="1">
    <citation type="journal article" date="2020" name="Stud. Mycol.">
        <title>101 Dothideomycetes genomes: a test case for predicting lifestyles and emergence of pathogens.</title>
        <authorList>
            <person name="Haridas S."/>
            <person name="Albert R."/>
            <person name="Binder M."/>
            <person name="Bloem J."/>
            <person name="Labutti K."/>
            <person name="Salamov A."/>
            <person name="Andreopoulos B."/>
            <person name="Baker S."/>
            <person name="Barry K."/>
            <person name="Bills G."/>
            <person name="Bluhm B."/>
            <person name="Cannon C."/>
            <person name="Castanera R."/>
            <person name="Culley D."/>
            <person name="Daum C."/>
            <person name="Ezra D."/>
            <person name="Gonzalez J."/>
            <person name="Henrissat B."/>
            <person name="Kuo A."/>
            <person name="Liang C."/>
            <person name="Lipzen A."/>
            <person name="Lutzoni F."/>
            <person name="Magnuson J."/>
            <person name="Mondo S."/>
            <person name="Nolan M."/>
            <person name="Ohm R."/>
            <person name="Pangilinan J."/>
            <person name="Park H.-J."/>
            <person name="Ramirez L."/>
            <person name="Alfaro M."/>
            <person name="Sun H."/>
            <person name="Tritt A."/>
            <person name="Yoshinaga Y."/>
            <person name="Zwiers L.-H."/>
            <person name="Turgeon B."/>
            <person name="Goodwin S."/>
            <person name="Spatafora J."/>
            <person name="Crous P."/>
            <person name="Grigoriev I."/>
        </authorList>
    </citation>
    <scope>NUCLEOTIDE SEQUENCE</scope>
    <source>
        <strain evidence="3">CBS 122368</strain>
    </source>
</reference>
<keyword evidence="4" id="KW-1185">Reference proteome</keyword>
<dbReference type="RefSeq" id="XP_033687394.1">
    <property type="nucleotide sequence ID" value="XM_033831969.1"/>
</dbReference>
<gene>
    <name evidence="3" type="ORF">BU26DRAFT_548994</name>
</gene>
<feature type="domain" description="DUF7779" evidence="2">
    <location>
        <begin position="611"/>
        <end position="706"/>
    </location>
</feature>
<accession>A0A6A6IS08</accession>
<feature type="region of interest" description="Disordered" evidence="1">
    <location>
        <begin position="291"/>
        <end position="310"/>
    </location>
</feature>
<dbReference type="PANTHER" id="PTHR35205:SF1">
    <property type="entry name" value="ZU5 DOMAIN-CONTAINING PROTEIN"/>
    <property type="match status" value="1"/>
</dbReference>
<evidence type="ECO:0000313" key="4">
    <source>
        <dbReference type="Proteomes" id="UP000800094"/>
    </source>
</evidence>
<evidence type="ECO:0000256" key="1">
    <source>
        <dbReference type="SAM" id="MobiDB-lite"/>
    </source>
</evidence>
<dbReference type="Pfam" id="PF13424">
    <property type="entry name" value="TPR_12"/>
    <property type="match status" value="1"/>
</dbReference>
<dbReference type="InterPro" id="IPR029058">
    <property type="entry name" value="AB_hydrolase_fold"/>
</dbReference>
<dbReference type="OrthoDB" id="6161812at2759"/>
<evidence type="ECO:0000259" key="2">
    <source>
        <dbReference type="Pfam" id="PF25000"/>
    </source>
</evidence>
<name>A0A6A6IS08_9PLEO</name>
<dbReference type="InterPro" id="IPR011990">
    <property type="entry name" value="TPR-like_helical_dom_sf"/>
</dbReference>
<dbReference type="GeneID" id="54585299"/>
<dbReference type="Gene3D" id="3.40.50.300">
    <property type="entry name" value="P-loop containing nucleotide triphosphate hydrolases"/>
    <property type="match status" value="1"/>
</dbReference>
<dbReference type="PRINTS" id="PR00364">
    <property type="entry name" value="DISEASERSIST"/>
</dbReference>
<dbReference type="Gene3D" id="1.25.40.10">
    <property type="entry name" value="Tetratricopeptide repeat domain"/>
    <property type="match status" value="2"/>
</dbReference>
<dbReference type="AlphaFoldDB" id="A0A6A6IS08"/>
<feature type="compositionally biased region" description="Polar residues" evidence="1">
    <location>
        <begin position="295"/>
        <end position="310"/>
    </location>
</feature>
<sequence>MPRRKGSGVQAPKHALRQLFRSPKVETLFVAVSGVGTKPSHEWTDEEGNLWLTAIKAPGIGLFSYEHGISKPDGSMWQALLDHGQILLKSILTLVETQHLQHCPILLVGHSLGGLVVKETLRIAYERTEQQYRPFKKSLAGAILMGTPHSISPDKEKWQKVALLPYVAGVGFKTQSIEADNIKKLTQSSQDFDSGGVICPVLTVCEKRETKLKQLFSSKRIMLVEREFAQTGSGGEEIVEVDSNHRNLCNSSRDKRIHEFIETVLEDSRLKIARDSPLSAIEVDELDESGYDMAESSSNQTSGPDPFTASATAGSSDLGFEFVPMASNPRLDHELLKLPCYSIPVARNKDFYGREDVLGKVEEYFSSPRETDDEDNNARSFALCGPGGIGKTQVAAEYVHRCKSTRAFDAIFWIYADEPSKISDGIGQIAISLGLVSPDSLDALDPVITANLTKGWLSNPVREEVPDEDRASTQPSWLVVLDNVDDIQVLEGFWPLEGPGCVLLTSRDPLSKKPNVLADTGLDLKSFTREESSRMIAQLTKRREDGRGIGDRLGGLPLAIAQMASVIIRNHMTFEEFIETWDENKEHPEYLGYNEGLGQSDTYGKNLSTAWAIESLRHGKPLLDVLAFLDPDTIQEYFLKVGSQEDALKVRIQTSLEDYPTASFAYLRARKELLQTSLVSKDSTEKNISVHRMVQDATRSKMSEKRYQDTFSAALQLVSHAWPFEAFGWRHGIARWRKCEELFPHVLRLKGLGSDLVTKLESLDIRIAYCKLMNDAGWYYHETGHFTESQSFIEQAQAVVENTQSILGRLGRSDSHKNEAARQLLAILAETHHNLGCIGTESNQPEFTLKHFKKFNEMMSVEIDEELQKSDDRLAISWNELGNAYMMNKMWFEGERCFKLCLEVAQRKANFAPAEFSFPYINLSLAYWLTDRLELAQATLEEGLRHRVDVYGHDDSRSFITGRFLYALGNVTASQGRLDESLAFHERALRQFLNTIGKSHHRTGDVHVKVAEHYLRKGHWKKAREHIDEALQIFSDRVIFRPEKARATFLKSEILRASGDIDRAHRLRDESVQSYHEITGKAASLGNEPSHADFNDLVAFWSR</sequence>
<dbReference type="SUPFAM" id="SSF52540">
    <property type="entry name" value="P-loop containing nucleoside triphosphate hydrolases"/>
    <property type="match status" value="1"/>
</dbReference>
<dbReference type="SUPFAM" id="SSF48452">
    <property type="entry name" value="TPR-like"/>
    <property type="match status" value="1"/>
</dbReference>
<dbReference type="EMBL" id="ML987192">
    <property type="protein sequence ID" value="KAF2252390.1"/>
    <property type="molecule type" value="Genomic_DNA"/>
</dbReference>
<dbReference type="InterPro" id="IPR056681">
    <property type="entry name" value="DUF7779"/>
</dbReference>
<proteinExistence type="predicted"/>
<dbReference type="SMART" id="SM00028">
    <property type="entry name" value="TPR"/>
    <property type="match status" value="5"/>
</dbReference>
<evidence type="ECO:0000313" key="3">
    <source>
        <dbReference type="EMBL" id="KAF2252390.1"/>
    </source>
</evidence>
<dbReference type="PANTHER" id="PTHR35205">
    <property type="entry name" value="NB-ARC AND TPR DOMAIN PROTEIN"/>
    <property type="match status" value="1"/>
</dbReference>
<dbReference type="InterPro" id="IPR019734">
    <property type="entry name" value="TPR_rpt"/>
</dbReference>
<protein>
    <recommendedName>
        <fullName evidence="2">DUF7779 domain-containing protein</fullName>
    </recommendedName>
</protein>
<dbReference type="InterPro" id="IPR027417">
    <property type="entry name" value="P-loop_NTPase"/>
</dbReference>
<dbReference type="SUPFAM" id="SSF53474">
    <property type="entry name" value="alpha/beta-Hydrolases"/>
    <property type="match status" value="1"/>
</dbReference>
<dbReference type="Gene3D" id="3.40.50.1820">
    <property type="entry name" value="alpha/beta hydrolase"/>
    <property type="match status" value="1"/>
</dbReference>
<organism evidence="3 4">
    <name type="scientific">Trematosphaeria pertusa</name>
    <dbReference type="NCBI Taxonomy" id="390896"/>
    <lineage>
        <taxon>Eukaryota</taxon>
        <taxon>Fungi</taxon>
        <taxon>Dikarya</taxon>
        <taxon>Ascomycota</taxon>
        <taxon>Pezizomycotina</taxon>
        <taxon>Dothideomycetes</taxon>
        <taxon>Pleosporomycetidae</taxon>
        <taxon>Pleosporales</taxon>
        <taxon>Massarineae</taxon>
        <taxon>Trematosphaeriaceae</taxon>
        <taxon>Trematosphaeria</taxon>
    </lineage>
</organism>
<dbReference type="Pfam" id="PF25000">
    <property type="entry name" value="DUF7779"/>
    <property type="match status" value="1"/>
</dbReference>
<dbReference type="GO" id="GO:0043531">
    <property type="term" value="F:ADP binding"/>
    <property type="evidence" value="ECO:0007669"/>
    <property type="project" value="InterPro"/>
</dbReference>
<dbReference type="Proteomes" id="UP000800094">
    <property type="component" value="Unassembled WGS sequence"/>
</dbReference>